<comment type="cofactor">
    <cofactor evidence="9">
        <name>[4Fe-4S] cluster</name>
        <dbReference type="ChEBI" id="CHEBI:49883"/>
    </cofactor>
    <text evidence="9">Binds 1 [4Fe-4S] cluster.</text>
</comment>
<dbReference type="HAMAP" id="MF_02094">
    <property type="entry name" value="Edd"/>
    <property type="match status" value="1"/>
</dbReference>
<dbReference type="GO" id="GO:0005829">
    <property type="term" value="C:cytosol"/>
    <property type="evidence" value="ECO:0007669"/>
    <property type="project" value="TreeGrafter"/>
</dbReference>
<dbReference type="GO" id="GO:0051539">
    <property type="term" value="F:4 iron, 4 sulfur cluster binding"/>
    <property type="evidence" value="ECO:0007669"/>
    <property type="project" value="UniProtKB-UniRule"/>
</dbReference>
<dbReference type="Pfam" id="PF00920">
    <property type="entry name" value="ILVD_EDD_N"/>
    <property type="match status" value="1"/>
</dbReference>
<dbReference type="GO" id="GO:0019521">
    <property type="term" value="P:D-gluconate metabolic process"/>
    <property type="evidence" value="ECO:0007669"/>
    <property type="project" value="UniProtKB-KW"/>
</dbReference>
<gene>
    <name evidence="9" type="primary">edd</name>
    <name evidence="13" type="ORF">SAMN05444272_1992</name>
</gene>
<dbReference type="InterPro" id="IPR037237">
    <property type="entry name" value="IlvD/EDD_N"/>
</dbReference>
<dbReference type="PANTHER" id="PTHR43661:SF1">
    <property type="entry name" value="PHOSPHOGLUCONATE DEHYDRATASE"/>
    <property type="match status" value="1"/>
</dbReference>
<sequence length="606" mass="63568">MTIQARIGEVTERIARRSHDSRSIYLDRIRSAAEKGPQRSRLACGNLAHGFAACAPGDKAALSGDVVPNLGIITAYNDMLSAHQPYETYPDIIRKAAHDIGAVAQVAGGVPAMCDGVTQGQEGMELSLFSRDIIAMSAAVGLSHQMFDAAVFLGICDKIVPGLTIAALSFGHLPAIFIPAGPMTTGISNDEKAKTRQLYAEGKVGRAELLESESKSYHGPGTCTFYGTANSNQMLMEIMGLHMPGASFVNPGTPLRDALTREAAQRALAITALGNEYTPAGEIINEKAIVNGVIGLHATGGSTNHTMHLVAMANAAGIKLTWDDISDLSDVVPLLARVYPNGKADVNHFQAAGGLGFLIRELLGEGYLHRDVKTVFGNGLDAYTVEAKLNDDGTVRRDLAPEVSGDEAVLAPFSKAFSANGGLKVLSGNIGKSVIKISAVAKERHIIEAPARVFHSQEDFLAAFKAGEFTSDVAAVVRFQGPKACGMPELHKLTPSLGILQDRGHKVALITDGRMSGASGKVPAAIHVTPEAANGGAIAKILDGDMIRLDAITGELTVLVDQAEFNARPVAVQDMSAHEAGVGRDLFAAFRANVGAADTGAHVFGA</sequence>
<dbReference type="SUPFAM" id="SSF52016">
    <property type="entry name" value="LeuD/IlvD-like"/>
    <property type="match status" value="1"/>
</dbReference>
<keyword evidence="5 9" id="KW-0411">Iron-sulfur</keyword>
<proteinExistence type="inferred from homology"/>
<feature type="domain" description="Dihydroxy-acid/6-phosphogluconate dehydratase C-terminal" evidence="12">
    <location>
        <begin position="409"/>
        <end position="601"/>
    </location>
</feature>
<name>A0A1M7GQJ6_9HYPH</name>
<evidence type="ECO:0000256" key="4">
    <source>
        <dbReference type="ARBA" id="ARBA00023004"/>
    </source>
</evidence>
<dbReference type="EMBL" id="FRBW01000002">
    <property type="protein sequence ID" value="SHM18573.1"/>
    <property type="molecule type" value="Genomic_DNA"/>
</dbReference>
<comment type="catalytic activity">
    <reaction evidence="9">
        <text>6-phospho-D-gluconate = 2-dehydro-3-deoxy-6-phospho-D-gluconate + H2O</text>
        <dbReference type="Rhea" id="RHEA:17277"/>
        <dbReference type="ChEBI" id="CHEBI:15377"/>
        <dbReference type="ChEBI" id="CHEBI:57569"/>
        <dbReference type="ChEBI" id="CHEBI:58759"/>
        <dbReference type="EC" id="4.2.1.12"/>
    </reaction>
</comment>
<dbReference type="GO" id="GO:0046872">
    <property type="term" value="F:metal ion binding"/>
    <property type="evidence" value="ECO:0007669"/>
    <property type="project" value="UniProtKB-KW"/>
</dbReference>
<dbReference type="InterPro" id="IPR004786">
    <property type="entry name" value="6-phosphgluc_deHydtase"/>
</dbReference>
<reference evidence="13 14" key="1">
    <citation type="submission" date="2016-11" db="EMBL/GenBank/DDBJ databases">
        <authorList>
            <person name="Jaros S."/>
            <person name="Januszkiewicz K."/>
            <person name="Wedrychowicz H."/>
        </authorList>
    </citation>
    <scope>NUCLEOTIDE SEQUENCE [LARGE SCALE GENOMIC DNA]</scope>
    <source>
        <strain evidence="13 14">DSM 22153</strain>
    </source>
</reference>
<dbReference type="InterPro" id="IPR020558">
    <property type="entry name" value="DiOHA_6PGluconate_deHydtase_CS"/>
</dbReference>
<dbReference type="InterPro" id="IPR042096">
    <property type="entry name" value="Dihydro-acid_dehy_C"/>
</dbReference>
<dbReference type="PROSITE" id="PS00887">
    <property type="entry name" value="ILVD_EDD_2"/>
    <property type="match status" value="1"/>
</dbReference>
<keyword evidence="6 9" id="KW-0311">Gluconate utilization</keyword>
<dbReference type="InterPro" id="IPR056740">
    <property type="entry name" value="ILV_EDD_C"/>
</dbReference>
<dbReference type="UniPathway" id="UPA00226"/>
<evidence type="ECO:0000256" key="9">
    <source>
        <dbReference type="HAMAP-Rule" id="MF_02094"/>
    </source>
</evidence>
<comment type="similarity">
    <text evidence="1 9">Belongs to the IlvD/Edd family.</text>
</comment>
<dbReference type="NCBIfam" id="TIGR01196">
    <property type="entry name" value="edd"/>
    <property type="match status" value="1"/>
</dbReference>
<dbReference type="SUPFAM" id="SSF143975">
    <property type="entry name" value="IlvD/EDD N-terminal domain-like"/>
    <property type="match status" value="1"/>
</dbReference>
<keyword evidence="14" id="KW-1185">Reference proteome</keyword>
<keyword evidence="7 9" id="KW-0456">Lyase</keyword>
<keyword evidence="8 9" id="KW-0119">Carbohydrate metabolism</keyword>
<dbReference type="EC" id="4.2.1.12" evidence="9 10"/>
<comment type="pathway">
    <text evidence="9">Carbohydrate metabolism; Entner-Doudoroff pathway.</text>
</comment>
<dbReference type="GO" id="GO:0009255">
    <property type="term" value="P:Entner-Doudoroff pathway through 6-phosphogluconate"/>
    <property type="evidence" value="ECO:0007669"/>
    <property type="project" value="UniProtKB-UniRule"/>
</dbReference>
<keyword evidence="3 9" id="KW-0479">Metal-binding</keyword>
<evidence type="ECO:0000256" key="3">
    <source>
        <dbReference type="ARBA" id="ARBA00022723"/>
    </source>
</evidence>
<protein>
    <recommendedName>
        <fullName evidence="9 10">Phosphogluconate dehydratase</fullName>
        <ecNumber evidence="9 10">4.2.1.12</ecNumber>
    </recommendedName>
</protein>
<dbReference type="Pfam" id="PF24877">
    <property type="entry name" value="ILV_EDD_C"/>
    <property type="match status" value="1"/>
</dbReference>
<evidence type="ECO:0000259" key="12">
    <source>
        <dbReference type="Pfam" id="PF24877"/>
    </source>
</evidence>
<dbReference type="InterPro" id="IPR000581">
    <property type="entry name" value="ILV_EDD_N"/>
</dbReference>
<dbReference type="STRING" id="735517.SAMN05444272_1992"/>
<evidence type="ECO:0000256" key="5">
    <source>
        <dbReference type="ARBA" id="ARBA00023014"/>
    </source>
</evidence>
<dbReference type="PROSITE" id="PS00886">
    <property type="entry name" value="ILVD_EDD_1"/>
    <property type="match status" value="1"/>
</dbReference>
<comment type="function">
    <text evidence="9">Catalyzes the dehydration of 6-phospho-D-gluconate to 2-dehydro-3-deoxy-6-phospho-D-gluconate.</text>
</comment>
<evidence type="ECO:0000313" key="13">
    <source>
        <dbReference type="EMBL" id="SHM18573.1"/>
    </source>
</evidence>
<dbReference type="AlphaFoldDB" id="A0A1M7GQJ6"/>
<feature type="binding site" evidence="9">
    <location>
        <position position="156"/>
    </location>
    <ligand>
        <name>[4Fe-4S] cluster</name>
        <dbReference type="ChEBI" id="CHEBI:49883"/>
    </ligand>
</feature>
<evidence type="ECO:0000256" key="2">
    <source>
        <dbReference type="ARBA" id="ARBA00022485"/>
    </source>
</evidence>
<accession>A0A1M7GQJ6</accession>
<feature type="binding site" evidence="9">
    <location>
        <position position="223"/>
    </location>
    <ligand>
        <name>[4Fe-4S] cluster</name>
        <dbReference type="ChEBI" id="CHEBI:49883"/>
    </ligand>
</feature>
<dbReference type="FunFam" id="3.50.30.80:FF:000001">
    <property type="entry name" value="Dihydroxy-acid dehydratase"/>
    <property type="match status" value="1"/>
</dbReference>
<feature type="domain" description="Dihydroxy-acid/6-phosphogluconate dehydratase N-terminal" evidence="11">
    <location>
        <begin position="68"/>
        <end position="380"/>
    </location>
</feature>
<evidence type="ECO:0000313" key="14">
    <source>
        <dbReference type="Proteomes" id="UP000186002"/>
    </source>
</evidence>
<evidence type="ECO:0000256" key="6">
    <source>
        <dbReference type="ARBA" id="ARBA00023064"/>
    </source>
</evidence>
<keyword evidence="4 9" id="KW-0408">Iron</keyword>
<dbReference type="Gene3D" id="3.50.30.80">
    <property type="entry name" value="IlvD/EDD C-terminal domain-like"/>
    <property type="match status" value="1"/>
</dbReference>
<keyword evidence="2 9" id="KW-0004">4Fe-4S</keyword>
<dbReference type="Proteomes" id="UP000186002">
    <property type="component" value="Unassembled WGS sequence"/>
</dbReference>
<dbReference type="RefSeq" id="WP_073012447.1">
    <property type="nucleotide sequence ID" value="NZ_FRBW01000002.1"/>
</dbReference>
<evidence type="ECO:0000256" key="1">
    <source>
        <dbReference type="ARBA" id="ARBA00006486"/>
    </source>
</evidence>
<organism evidence="13 14">
    <name type="scientific">Roseibium suaedae</name>
    <dbReference type="NCBI Taxonomy" id="735517"/>
    <lineage>
        <taxon>Bacteria</taxon>
        <taxon>Pseudomonadati</taxon>
        <taxon>Pseudomonadota</taxon>
        <taxon>Alphaproteobacteria</taxon>
        <taxon>Hyphomicrobiales</taxon>
        <taxon>Stappiaceae</taxon>
        <taxon>Roseibium</taxon>
    </lineage>
</organism>
<dbReference type="PANTHER" id="PTHR43661">
    <property type="entry name" value="D-XYLONATE DEHYDRATASE"/>
    <property type="match status" value="1"/>
</dbReference>
<dbReference type="GO" id="GO:0004456">
    <property type="term" value="F:phosphogluconate dehydratase activity"/>
    <property type="evidence" value="ECO:0007669"/>
    <property type="project" value="UniProtKB-UniRule"/>
</dbReference>
<evidence type="ECO:0000256" key="10">
    <source>
        <dbReference type="NCBIfam" id="TIGR01196"/>
    </source>
</evidence>
<evidence type="ECO:0000256" key="8">
    <source>
        <dbReference type="ARBA" id="ARBA00023277"/>
    </source>
</evidence>
<dbReference type="OrthoDB" id="9807077at2"/>
<evidence type="ECO:0000259" key="11">
    <source>
        <dbReference type="Pfam" id="PF00920"/>
    </source>
</evidence>
<evidence type="ECO:0000256" key="7">
    <source>
        <dbReference type="ARBA" id="ARBA00023239"/>
    </source>
</evidence>